<feature type="compositionally biased region" description="Low complexity" evidence="1">
    <location>
        <begin position="133"/>
        <end position="160"/>
    </location>
</feature>
<proteinExistence type="predicted"/>
<dbReference type="Gene3D" id="3.30.470.30">
    <property type="entry name" value="DNA ligase/mRNA capping enzyme"/>
    <property type="match status" value="1"/>
</dbReference>
<feature type="region of interest" description="Disordered" evidence="1">
    <location>
        <begin position="117"/>
        <end position="160"/>
    </location>
</feature>
<dbReference type="GO" id="GO:0006310">
    <property type="term" value="P:DNA recombination"/>
    <property type="evidence" value="ECO:0007669"/>
    <property type="project" value="InterPro"/>
</dbReference>
<dbReference type="GO" id="GO:0003910">
    <property type="term" value="F:DNA ligase (ATP) activity"/>
    <property type="evidence" value="ECO:0007669"/>
    <property type="project" value="InterPro"/>
</dbReference>
<feature type="compositionally biased region" description="Basic residues" evidence="1">
    <location>
        <begin position="117"/>
        <end position="132"/>
    </location>
</feature>
<dbReference type="Pfam" id="PF01068">
    <property type="entry name" value="DNA_ligase_A_M"/>
    <property type="match status" value="1"/>
</dbReference>
<evidence type="ECO:0000259" key="2">
    <source>
        <dbReference type="PROSITE" id="PS50160"/>
    </source>
</evidence>
<dbReference type="EMBL" id="JAPNKE010000002">
    <property type="protein sequence ID" value="MCY1011577.1"/>
    <property type="molecule type" value="Genomic_DNA"/>
</dbReference>
<dbReference type="GO" id="GO:0006281">
    <property type="term" value="P:DNA repair"/>
    <property type="evidence" value="ECO:0007669"/>
    <property type="project" value="InterPro"/>
</dbReference>
<dbReference type="GO" id="GO:0005524">
    <property type="term" value="F:ATP binding"/>
    <property type="evidence" value="ECO:0007669"/>
    <property type="project" value="InterPro"/>
</dbReference>
<dbReference type="Proteomes" id="UP001150924">
    <property type="component" value="Unassembled WGS sequence"/>
</dbReference>
<comment type="caution">
    <text evidence="3">The sequence shown here is derived from an EMBL/GenBank/DDBJ whole genome shotgun (WGS) entry which is preliminary data.</text>
</comment>
<evidence type="ECO:0000256" key="1">
    <source>
        <dbReference type="SAM" id="MobiDB-lite"/>
    </source>
</evidence>
<evidence type="ECO:0000313" key="4">
    <source>
        <dbReference type="Proteomes" id="UP001150924"/>
    </source>
</evidence>
<keyword evidence="4" id="KW-1185">Reference proteome</keyword>
<organism evidence="3 4">
    <name type="scientific">Nannocystis pusilla</name>
    <dbReference type="NCBI Taxonomy" id="889268"/>
    <lineage>
        <taxon>Bacteria</taxon>
        <taxon>Pseudomonadati</taxon>
        <taxon>Myxococcota</taxon>
        <taxon>Polyangia</taxon>
        <taxon>Nannocystales</taxon>
        <taxon>Nannocystaceae</taxon>
        <taxon>Nannocystis</taxon>
    </lineage>
</organism>
<dbReference type="SUPFAM" id="SSF56091">
    <property type="entry name" value="DNA ligase/mRNA capping enzyme, catalytic domain"/>
    <property type="match status" value="1"/>
</dbReference>
<name>A0A9X3J0E2_9BACT</name>
<dbReference type="InterPro" id="IPR012310">
    <property type="entry name" value="DNA_ligase_ATP-dep_cent"/>
</dbReference>
<evidence type="ECO:0000313" key="3">
    <source>
        <dbReference type="EMBL" id="MCY1011577.1"/>
    </source>
</evidence>
<protein>
    <recommendedName>
        <fullName evidence="2">ATP-dependent DNA ligase family profile domain-containing protein</fullName>
    </recommendedName>
</protein>
<dbReference type="PROSITE" id="PS50160">
    <property type="entry name" value="DNA_LIGASE_A3"/>
    <property type="match status" value="1"/>
</dbReference>
<gene>
    <name evidence="3" type="ORF">OV079_39645</name>
</gene>
<reference evidence="3" key="1">
    <citation type="submission" date="2022-11" db="EMBL/GenBank/DDBJ databases">
        <title>Minimal conservation of predation-associated metabolite biosynthetic gene clusters underscores biosynthetic potential of Myxococcota including descriptions for ten novel species: Archangium lansinium sp. nov., Myxococcus landrumus sp. nov., Nannocystis bai.</title>
        <authorList>
            <person name="Ahearne A."/>
            <person name="Stevens C."/>
            <person name="Phillips K."/>
        </authorList>
    </citation>
    <scope>NUCLEOTIDE SEQUENCE</scope>
    <source>
        <strain evidence="3">Na p29</strain>
    </source>
</reference>
<accession>A0A9X3J0E2</accession>
<sequence length="160" mass="17763">MKFDGYRLLARLEGDDIRLITRGEQDWTERLGPLAKSLQQRFGDHQALVDGELVHVDEDGLTHFGPLQAALAAERPDELVFYAFDLLWLDGHDLRALPLLGRKELLAELLLRGRPRARAPVRAHRRRRRRAARAPAPSASRASSPSAPTPPTRAAAPATG</sequence>
<dbReference type="AlphaFoldDB" id="A0A9X3J0E2"/>
<feature type="domain" description="ATP-dependent DNA ligase family profile" evidence="2">
    <location>
        <begin position="72"/>
        <end position="110"/>
    </location>
</feature>